<keyword evidence="7 9" id="KW-0496">Mitochondrion</keyword>
<gene>
    <name evidence="11" type="ORF">DIURU_004411</name>
</gene>
<keyword evidence="6 9" id="KW-1133">Transmembrane helix</keyword>
<name>A0A642UHL9_DIURU</name>
<dbReference type="InterPro" id="IPR018628">
    <property type="entry name" value="Coa3_CC"/>
</dbReference>
<comment type="caution">
    <text evidence="11">The sequence shown here is derived from an EMBL/GenBank/DDBJ whole genome shotgun (WGS) entry which is preliminary data.</text>
</comment>
<dbReference type="EMBL" id="SWFT01000125">
    <property type="protein sequence ID" value="KAA8899229.1"/>
    <property type="molecule type" value="Genomic_DNA"/>
</dbReference>
<evidence type="ECO:0000256" key="5">
    <source>
        <dbReference type="ARBA" id="ARBA00022692"/>
    </source>
</evidence>
<comment type="function">
    <text evidence="1 9">Required for assembly of cytochrome c oxidase (complex IV).</text>
</comment>
<evidence type="ECO:0000256" key="9">
    <source>
        <dbReference type="RuleBase" id="RU367056"/>
    </source>
</evidence>
<dbReference type="OrthoDB" id="10018333at2759"/>
<comment type="subcellular location">
    <subcellularLocation>
        <location evidence="2">Mitochondrion inner membrane</location>
        <topology evidence="2">Single-pass membrane protein</topology>
    </subcellularLocation>
</comment>
<dbReference type="RefSeq" id="XP_034010787.1">
    <property type="nucleotide sequence ID" value="XM_034157282.1"/>
</dbReference>
<evidence type="ECO:0000256" key="3">
    <source>
        <dbReference type="ARBA" id="ARBA00007035"/>
    </source>
</evidence>
<keyword evidence="8 9" id="KW-0472">Membrane</keyword>
<organism evidence="11 12">
    <name type="scientific">Diutina rugosa</name>
    <name type="common">Yeast</name>
    <name type="synonym">Candida rugosa</name>
    <dbReference type="NCBI Taxonomy" id="5481"/>
    <lineage>
        <taxon>Eukaryota</taxon>
        <taxon>Fungi</taxon>
        <taxon>Dikarya</taxon>
        <taxon>Ascomycota</taxon>
        <taxon>Saccharomycotina</taxon>
        <taxon>Pichiomycetes</taxon>
        <taxon>Debaryomycetaceae</taxon>
        <taxon>Diutina</taxon>
    </lineage>
</organism>
<dbReference type="Proteomes" id="UP000449547">
    <property type="component" value="Unassembled WGS sequence"/>
</dbReference>
<proteinExistence type="inferred from homology"/>
<dbReference type="PANTHER" id="PTHR15642:SF3">
    <property type="entry name" value="CYTOCHROME C OXIDASE ASSEMBLY FACTOR 3 HOMOLOG, MITOCHONDRIAL"/>
    <property type="match status" value="1"/>
</dbReference>
<dbReference type="AlphaFoldDB" id="A0A642UHL9"/>
<accession>A0A642UHL9</accession>
<evidence type="ECO:0000259" key="10">
    <source>
        <dbReference type="Pfam" id="PF09813"/>
    </source>
</evidence>
<comment type="subunit">
    <text evidence="4 9">Component of 250-400 kDa complexes called cytochrome oxidase assembly intermediates or COA complexes.</text>
</comment>
<feature type="transmembrane region" description="Helical" evidence="9">
    <location>
        <begin position="38"/>
        <end position="56"/>
    </location>
</feature>
<evidence type="ECO:0000256" key="8">
    <source>
        <dbReference type="ARBA" id="ARBA00023136"/>
    </source>
</evidence>
<dbReference type="InterPro" id="IPR041752">
    <property type="entry name" value="Coa3"/>
</dbReference>
<dbReference type="GeneID" id="54783062"/>
<dbReference type="GO" id="GO:0005743">
    <property type="term" value="C:mitochondrial inner membrane"/>
    <property type="evidence" value="ECO:0007669"/>
    <property type="project" value="UniProtKB-SubCell"/>
</dbReference>
<evidence type="ECO:0000256" key="2">
    <source>
        <dbReference type="ARBA" id="ARBA00004434"/>
    </source>
</evidence>
<dbReference type="GO" id="GO:0033617">
    <property type="term" value="P:mitochondrial respiratory chain complex IV assembly"/>
    <property type="evidence" value="ECO:0007669"/>
    <property type="project" value="UniProtKB-UniRule"/>
</dbReference>
<comment type="similarity">
    <text evidence="3 9">Belongs to the COA3 family.</text>
</comment>
<dbReference type="OMA" id="WKMTPAM"/>
<evidence type="ECO:0000313" key="11">
    <source>
        <dbReference type="EMBL" id="KAA8899229.1"/>
    </source>
</evidence>
<protein>
    <recommendedName>
        <fullName evidence="9">Cytochrome c oxidase assembly factor 3</fullName>
    </recommendedName>
</protein>
<evidence type="ECO:0000256" key="7">
    <source>
        <dbReference type="ARBA" id="ARBA00023128"/>
    </source>
</evidence>
<evidence type="ECO:0000313" key="12">
    <source>
        <dbReference type="Proteomes" id="UP000449547"/>
    </source>
</evidence>
<dbReference type="PANTHER" id="PTHR15642">
    <property type="entry name" value="CYTOCHROME C OXIDASE ASSEMBLY FACTOR 3, MITOCHONDRIAL"/>
    <property type="match status" value="1"/>
</dbReference>
<keyword evidence="12" id="KW-1185">Reference proteome</keyword>
<reference evidence="11 12" key="1">
    <citation type="submission" date="2019-07" db="EMBL/GenBank/DDBJ databases">
        <title>Genome assembly of two rare yeast pathogens: Diutina rugosa and Trichomonascus ciferrii.</title>
        <authorList>
            <person name="Mixao V."/>
            <person name="Saus E."/>
            <person name="Hansen A."/>
            <person name="Lass-Flor C."/>
            <person name="Gabaldon T."/>
        </authorList>
    </citation>
    <scope>NUCLEOTIDE SEQUENCE [LARGE SCALE GENOMIC DNA]</scope>
    <source>
        <strain evidence="11 12">CBS 613</strain>
    </source>
</reference>
<dbReference type="VEuPathDB" id="FungiDB:DIURU_004411"/>
<keyword evidence="5 9" id="KW-0812">Transmembrane</keyword>
<sequence>MGRFIGAPRGQTRYRDPVTHQMTPALYRVRAPFFKKNMIGLAIFSAIPLAVYYYTWQQLSKDEFSDIPIPPLSDSEIEKLKQEYEAKDKN</sequence>
<evidence type="ECO:0000256" key="6">
    <source>
        <dbReference type="ARBA" id="ARBA00022989"/>
    </source>
</evidence>
<dbReference type="Pfam" id="PF09813">
    <property type="entry name" value="Coa3_cc"/>
    <property type="match status" value="1"/>
</dbReference>
<feature type="domain" description="Cytochrome c oxidase assembly factor 3 mitochondrial coiled-coil" evidence="10">
    <location>
        <begin position="26"/>
        <end position="68"/>
    </location>
</feature>
<keyword evidence="9" id="KW-0999">Mitochondrion inner membrane</keyword>
<evidence type="ECO:0000256" key="4">
    <source>
        <dbReference type="ARBA" id="ARBA00011351"/>
    </source>
</evidence>
<evidence type="ECO:0000256" key="1">
    <source>
        <dbReference type="ARBA" id="ARBA00003064"/>
    </source>
</evidence>